<protein>
    <recommendedName>
        <fullName evidence="7">Redox-sensing transcriptional repressor Rex</fullName>
    </recommendedName>
</protein>
<dbReference type="OrthoDB" id="9784760at2"/>
<keyword evidence="1 7" id="KW-0963">Cytoplasm</keyword>
<comment type="subunit">
    <text evidence="7">Homodimer.</text>
</comment>
<evidence type="ECO:0000256" key="3">
    <source>
        <dbReference type="ARBA" id="ARBA00023015"/>
    </source>
</evidence>
<keyword evidence="10" id="KW-1185">Reference proteome</keyword>
<keyword evidence="2 7" id="KW-0678">Repressor</keyword>
<dbReference type="Proteomes" id="UP000243819">
    <property type="component" value="Unassembled WGS sequence"/>
</dbReference>
<dbReference type="InterPro" id="IPR036388">
    <property type="entry name" value="WH-like_DNA-bd_sf"/>
</dbReference>
<feature type="DNA-binding region" description="H-T-H motif" evidence="7">
    <location>
        <begin position="17"/>
        <end position="56"/>
    </location>
</feature>
<comment type="similarity">
    <text evidence="7">Belongs to the transcriptional regulatory Rex family.</text>
</comment>
<dbReference type="PANTHER" id="PTHR35786">
    <property type="entry name" value="REDOX-SENSING TRANSCRIPTIONAL REPRESSOR REX"/>
    <property type="match status" value="1"/>
</dbReference>
<gene>
    <name evidence="7" type="primary">rex</name>
    <name evidence="9" type="ORF">SAMN03080614_100239</name>
</gene>
<comment type="function">
    <text evidence="7">Modulates transcription in response to changes in cellular NADH/NAD(+) redox state.</text>
</comment>
<dbReference type="EMBL" id="FOIF01000002">
    <property type="protein sequence ID" value="SES65559.1"/>
    <property type="molecule type" value="Genomic_DNA"/>
</dbReference>
<dbReference type="GO" id="GO:0003677">
    <property type="term" value="F:DNA binding"/>
    <property type="evidence" value="ECO:0007669"/>
    <property type="project" value="UniProtKB-UniRule"/>
</dbReference>
<dbReference type="InterPro" id="IPR003781">
    <property type="entry name" value="CoA-bd"/>
</dbReference>
<keyword evidence="5 7" id="KW-0238">DNA-binding</keyword>
<dbReference type="SUPFAM" id="SSF51735">
    <property type="entry name" value="NAD(P)-binding Rossmann-fold domains"/>
    <property type="match status" value="1"/>
</dbReference>
<dbReference type="GO" id="GO:0003700">
    <property type="term" value="F:DNA-binding transcription factor activity"/>
    <property type="evidence" value="ECO:0007669"/>
    <property type="project" value="UniProtKB-UniRule"/>
</dbReference>
<dbReference type="Gene3D" id="3.40.50.720">
    <property type="entry name" value="NAD(P)-binding Rossmann-like Domain"/>
    <property type="match status" value="1"/>
</dbReference>
<dbReference type="STRING" id="1120990.SAMN03080614_100239"/>
<dbReference type="InterPro" id="IPR022876">
    <property type="entry name" value="Tscrpt_rep_Rex"/>
</dbReference>
<dbReference type="GO" id="GO:0051775">
    <property type="term" value="P:response to redox state"/>
    <property type="evidence" value="ECO:0007669"/>
    <property type="project" value="InterPro"/>
</dbReference>
<dbReference type="NCBIfam" id="NF003995">
    <property type="entry name" value="PRK05472.2-4"/>
    <property type="match status" value="1"/>
</dbReference>
<evidence type="ECO:0000313" key="10">
    <source>
        <dbReference type="Proteomes" id="UP000243819"/>
    </source>
</evidence>
<dbReference type="InterPro" id="IPR036390">
    <property type="entry name" value="WH_DNA-bd_sf"/>
</dbReference>
<evidence type="ECO:0000256" key="1">
    <source>
        <dbReference type="ARBA" id="ARBA00022490"/>
    </source>
</evidence>
<dbReference type="NCBIfam" id="NF003993">
    <property type="entry name" value="PRK05472.2-2"/>
    <property type="match status" value="1"/>
</dbReference>
<keyword evidence="4 7" id="KW-0520">NAD</keyword>
<dbReference type="NCBIfam" id="NF003996">
    <property type="entry name" value="PRK05472.2-5"/>
    <property type="match status" value="1"/>
</dbReference>
<dbReference type="InterPro" id="IPR036291">
    <property type="entry name" value="NAD(P)-bd_dom_sf"/>
</dbReference>
<dbReference type="Pfam" id="PF02629">
    <property type="entry name" value="CoA_binding"/>
    <property type="match status" value="1"/>
</dbReference>
<dbReference type="HAMAP" id="MF_01131">
    <property type="entry name" value="Rex"/>
    <property type="match status" value="1"/>
</dbReference>
<dbReference type="GO" id="GO:0045892">
    <property type="term" value="P:negative regulation of DNA-templated transcription"/>
    <property type="evidence" value="ECO:0007669"/>
    <property type="project" value="InterPro"/>
</dbReference>
<reference evidence="10" key="1">
    <citation type="submission" date="2016-10" db="EMBL/GenBank/DDBJ databases">
        <authorList>
            <person name="Varghese N."/>
            <person name="Submissions S."/>
        </authorList>
    </citation>
    <scope>NUCLEOTIDE SEQUENCE [LARGE SCALE GENOMIC DNA]</scope>
    <source>
        <strain evidence="10">DSM 13577</strain>
    </source>
</reference>
<evidence type="ECO:0000256" key="4">
    <source>
        <dbReference type="ARBA" id="ARBA00023027"/>
    </source>
</evidence>
<dbReference type="RefSeq" id="WP_091348071.1">
    <property type="nucleotide sequence ID" value="NZ_FOIF01000002.1"/>
</dbReference>
<dbReference type="InterPro" id="IPR009718">
    <property type="entry name" value="Rex_DNA-bd_C_dom"/>
</dbReference>
<dbReference type="GO" id="GO:0005737">
    <property type="term" value="C:cytoplasm"/>
    <property type="evidence" value="ECO:0007669"/>
    <property type="project" value="UniProtKB-SubCell"/>
</dbReference>
<dbReference type="NCBIfam" id="NF003989">
    <property type="entry name" value="PRK05472.1-3"/>
    <property type="match status" value="1"/>
</dbReference>
<dbReference type="PANTHER" id="PTHR35786:SF1">
    <property type="entry name" value="REDOX-SENSING TRANSCRIPTIONAL REPRESSOR REX 1"/>
    <property type="match status" value="1"/>
</dbReference>
<dbReference type="Pfam" id="PF06971">
    <property type="entry name" value="Put_DNA-bind_N"/>
    <property type="match status" value="1"/>
</dbReference>
<organism evidence="9 10">
    <name type="scientific">Anaerobranca gottschalkii DSM 13577</name>
    <dbReference type="NCBI Taxonomy" id="1120990"/>
    <lineage>
        <taxon>Bacteria</taxon>
        <taxon>Bacillati</taxon>
        <taxon>Bacillota</taxon>
        <taxon>Clostridia</taxon>
        <taxon>Eubacteriales</taxon>
        <taxon>Proteinivoracaceae</taxon>
        <taxon>Anaerobranca</taxon>
    </lineage>
</organism>
<evidence type="ECO:0000256" key="7">
    <source>
        <dbReference type="HAMAP-Rule" id="MF_01131"/>
    </source>
</evidence>
<evidence type="ECO:0000313" key="9">
    <source>
        <dbReference type="EMBL" id="SES65559.1"/>
    </source>
</evidence>
<sequence>MTKFHKIPDVVIKRLPIYLRYLQQLMERDIDTVSSQQMGEDLNLNPAQIRKDLSIFGDFGVKGMGYRVTDLAEKLISILGLDKQINIALVGVGNLGAALCQYNRYQNTSTKIVALFDGHPAKVGQKIGNLVVYPMEDLPKVVKELNIKMAIITVPAQAAQGVADQLIDSGIKVILNFAPALIQAPPGVKVQNADVTTELQSLAYYL</sequence>
<feature type="domain" description="CoA-binding" evidence="8">
    <location>
        <begin position="80"/>
        <end position="181"/>
    </location>
</feature>
<keyword evidence="6 7" id="KW-0804">Transcription</keyword>
<accession>A0A1H9Y9Q6</accession>
<evidence type="ECO:0000259" key="8">
    <source>
        <dbReference type="SMART" id="SM00881"/>
    </source>
</evidence>
<evidence type="ECO:0000256" key="5">
    <source>
        <dbReference type="ARBA" id="ARBA00023125"/>
    </source>
</evidence>
<name>A0A1H9Y9Q6_9FIRM</name>
<evidence type="ECO:0000256" key="2">
    <source>
        <dbReference type="ARBA" id="ARBA00022491"/>
    </source>
</evidence>
<dbReference type="Gene3D" id="1.10.10.10">
    <property type="entry name" value="Winged helix-like DNA-binding domain superfamily/Winged helix DNA-binding domain"/>
    <property type="match status" value="1"/>
</dbReference>
<comment type="subcellular location">
    <subcellularLocation>
        <location evidence="7">Cytoplasm</location>
    </subcellularLocation>
</comment>
<proteinExistence type="inferred from homology"/>
<feature type="binding site" evidence="7">
    <location>
        <begin position="91"/>
        <end position="96"/>
    </location>
    <ligand>
        <name>NAD(+)</name>
        <dbReference type="ChEBI" id="CHEBI:57540"/>
    </ligand>
</feature>
<keyword evidence="3 7" id="KW-0805">Transcription regulation</keyword>
<dbReference type="SMART" id="SM00881">
    <property type="entry name" value="CoA_binding"/>
    <property type="match status" value="1"/>
</dbReference>
<dbReference type="SUPFAM" id="SSF46785">
    <property type="entry name" value="Winged helix' DNA-binding domain"/>
    <property type="match status" value="1"/>
</dbReference>
<dbReference type="AlphaFoldDB" id="A0A1H9Y9Q6"/>
<dbReference type="NCBIfam" id="NF003994">
    <property type="entry name" value="PRK05472.2-3"/>
    <property type="match status" value="1"/>
</dbReference>
<dbReference type="InterPro" id="IPR058236">
    <property type="entry name" value="Rex_actinobacterial-type"/>
</dbReference>
<evidence type="ECO:0000256" key="6">
    <source>
        <dbReference type="ARBA" id="ARBA00023163"/>
    </source>
</evidence>